<keyword evidence="1" id="KW-1133">Transmembrane helix</keyword>
<keyword evidence="3" id="KW-1185">Reference proteome</keyword>
<organism evidence="2 3">
    <name type="scientific">Anaeroplasma bactoclasticum</name>
    <dbReference type="NCBI Taxonomy" id="2088"/>
    <lineage>
        <taxon>Bacteria</taxon>
        <taxon>Bacillati</taxon>
        <taxon>Mycoplasmatota</taxon>
        <taxon>Mollicutes</taxon>
        <taxon>Anaeroplasmatales</taxon>
        <taxon>Anaeroplasmataceae</taxon>
        <taxon>Anaeroplasma</taxon>
    </lineage>
</organism>
<evidence type="ECO:0000256" key="1">
    <source>
        <dbReference type="SAM" id="Phobius"/>
    </source>
</evidence>
<proteinExistence type="predicted"/>
<sequence>MDKDLVFGYYNGGHYLRVGVYFLFMLLTFLVFITPMGDIRYSFLFFSLFLPLLIFEFIHHHMQISEIEKDLYKTDIMQIAKMSVIEMKKKKVGIKFEGKMNNKIVVLKLYKMDIGHKALMNNLARYKYVEMEYYPKTMVVRGYHSKLGD</sequence>
<dbReference type="RefSeq" id="WP_119016100.1">
    <property type="nucleotide sequence ID" value="NZ_QXEV01000008.1"/>
</dbReference>
<feature type="transmembrane region" description="Helical" evidence="1">
    <location>
        <begin position="39"/>
        <end position="58"/>
    </location>
</feature>
<keyword evidence="1" id="KW-0812">Transmembrane</keyword>
<evidence type="ECO:0000313" key="2">
    <source>
        <dbReference type="EMBL" id="RIA75916.1"/>
    </source>
</evidence>
<accession>A0A397RT52</accession>
<dbReference type="Proteomes" id="UP000266506">
    <property type="component" value="Unassembled WGS sequence"/>
</dbReference>
<dbReference type="InParanoid" id="A0A397RT52"/>
<dbReference type="AlphaFoldDB" id="A0A397RT52"/>
<name>A0A397RT52_9MOLU</name>
<dbReference type="EMBL" id="QXEV01000008">
    <property type="protein sequence ID" value="RIA75916.1"/>
    <property type="molecule type" value="Genomic_DNA"/>
</dbReference>
<gene>
    <name evidence="2" type="ORF">EI71_00947</name>
</gene>
<protein>
    <submittedName>
        <fullName evidence="2">Uncharacterized protein</fullName>
    </submittedName>
</protein>
<comment type="caution">
    <text evidence="2">The sequence shown here is derived from an EMBL/GenBank/DDBJ whole genome shotgun (WGS) entry which is preliminary data.</text>
</comment>
<feature type="transmembrane region" description="Helical" evidence="1">
    <location>
        <begin position="12"/>
        <end position="33"/>
    </location>
</feature>
<keyword evidence="1" id="KW-0472">Membrane</keyword>
<reference evidence="2 3" key="1">
    <citation type="submission" date="2018-08" db="EMBL/GenBank/DDBJ databases">
        <title>Genomic Encyclopedia of Archaeal and Bacterial Type Strains, Phase II (KMG-II): from individual species to whole genera.</title>
        <authorList>
            <person name="Goeker M."/>
        </authorList>
    </citation>
    <scope>NUCLEOTIDE SEQUENCE [LARGE SCALE GENOMIC DNA]</scope>
    <source>
        <strain evidence="2 3">ATCC 27112</strain>
    </source>
</reference>
<evidence type="ECO:0000313" key="3">
    <source>
        <dbReference type="Proteomes" id="UP000266506"/>
    </source>
</evidence>